<evidence type="ECO:0000313" key="3">
    <source>
        <dbReference type="Proteomes" id="UP000005324"/>
    </source>
</evidence>
<evidence type="ECO:0000256" key="1">
    <source>
        <dbReference type="SAM" id="MobiDB-lite"/>
    </source>
</evidence>
<proteinExistence type="predicted"/>
<evidence type="ECO:0000313" key="2">
    <source>
        <dbReference type="EMBL" id="EFH10372.1"/>
    </source>
</evidence>
<reference evidence="2 3" key="1">
    <citation type="submission" date="2010-04" db="EMBL/GenBank/DDBJ databases">
        <authorList>
            <person name="Qin X."/>
            <person name="Bachman B."/>
            <person name="Battles P."/>
            <person name="Bell A."/>
            <person name="Bess C."/>
            <person name="Bickham C."/>
            <person name="Chaboub L."/>
            <person name="Chen D."/>
            <person name="Coyle M."/>
            <person name="Deiros D.R."/>
            <person name="Dinh H."/>
            <person name="Forbes L."/>
            <person name="Fowler G."/>
            <person name="Francisco L."/>
            <person name="Fu Q."/>
            <person name="Gubbala S."/>
            <person name="Hale W."/>
            <person name="Han Y."/>
            <person name="Hemphill L."/>
            <person name="Highlander S.K."/>
            <person name="Hirani K."/>
            <person name="Hogues M."/>
            <person name="Jackson L."/>
            <person name="Jakkamsetti A."/>
            <person name="Javaid M."/>
            <person name="Jiang H."/>
            <person name="Korchina V."/>
            <person name="Kovar C."/>
            <person name="Lara F."/>
            <person name="Lee S."/>
            <person name="Mata R."/>
            <person name="Mathew T."/>
            <person name="Moen C."/>
            <person name="Morales K."/>
            <person name="Munidasa M."/>
            <person name="Nazareth L."/>
            <person name="Ngo R."/>
            <person name="Nguyen L."/>
            <person name="Okwuonu G."/>
            <person name="Ongeri F."/>
            <person name="Patil S."/>
            <person name="Petrosino J."/>
            <person name="Pham C."/>
            <person name="Pham P."/>
            <person name="Pu L.-L."/>
            <person name="Puazo M."/>
            <person name="Raj R."/>
            <person name="Reid J."/>
            <person name="Rouhana J."/>
            <person name="Saada N."/>
            <person name="Shang Y."/>
            <person name="Simmons D."/>
            <person name="Thornton R."/>
            <person name="Warren J."/>
            <person name="Weissenberger G."/>
            <person name="Zhang J."/>
            <person name="Zhang L."/>
            <person name="Zhou C."/>
            <person name="Zhu D."/>
            <person name="Muzny D."/>
            <person name="Worley K."/>
            <person name="Gibbs R."/>
        </authorList>
    </citation>
    <scope>NUCLEOTIDE SEQUENCE [LARGE SCALE GENOMIC DNA]</scope>
    <source>
        <strain evidence="2 3">ATCC 49957</strain>
    </source>
</reference>
<dbReference type="Proteomes" id="UP000005324">
    <property type="component" value="Unassembled WGS sequence"/>
</dbReference>
<accession>D5RQX2</accession>
<feature type="region of interest" description="Disordered" evidence="1">
    <location>
        <begin position="26"/>
        <end position="45"/>
    </location>
</feature>
<protein>
    <submittedName>
        <fullName evidence="2">Uncharacterized protein</fullName>
    </submittedName>
</protein>
<name>D5RQX2_9PROT</name>
<dbReference type="HOGENOM" id="CLU_3204685_0_0_5"/>
<sequence>MGTWPILWRQILWRQARLWRKRHGRGHYKDSTPAVDRQVRASSFP</sequence>
<gene>
    <name evidence="2" type="ORF">HMPREF0731_3484</name>
</gene>
<dbReference type="EMBL" id="ADVL01000677">
    <property type="protein sequence ID" value="EFH10372.1"/>
    <property type="molecule type" value="Genomic_DNA"/>
</dbReference>
<organism evidence="2 3">
    <name type="scientific">Pseudoroseomonas cervicalis ATCC 49957</name>
    <dbReference type="NCBI Taxonomy" id="525371"/>
    <lineage>
        <taxon>Bacteria</taxon>
        <taxon>Pseudomonadati</taxon>
        <taxon>Pseudomonadota</taxon>
        <taxon>Alphaproteobacteria</taxon>
        <taxon>Acetobacterales</taxon>
        <taxon>Roseomonadaceae</taxon>
        <taxon>Roseomonas</taxon>
    </lineage>
</organism>
<dbReference type="AlphaFoldDB" id="D5RQX2"/>
<keyword evidence="3" id="KW-1185">Reference proteome</keyword>
<comment type="caution">
    <text evidence="2">The sequence shown here is derived from an EMBL/GenBank/DDBJ whole genome shotgun (WGS) entry which is preliminary data.</text>
</comment>